<reference evidence="2" key="1">
    <citation type="submission" date="2021-01" db="EMBL/GenBank/DDBJ databases">
        <authorList>
            <person name="Corre E."/>
            <person name="Pelletier E."/>
            <person name="Niang G."/>
            <person name="Scheremetjew M."/>
            <person name="Finn R."/>
            <person name="Kale V."/>
            <person name="Holt S."/>
            <person name="Cochrane G."/>
            <person name="Meng A."/>
            <person name="Brown T."/>
            <person name="Cohen L."/>
        </authorList>
    </citation>
    <scope>NUCLEOTIDE SEQUENCE</scope>
    <source>
        <strain evidence="2">CCMP281</strain>
    </source>
</reference>
<keyword evidence="1" id="KW-0472">Membrane</keyword>
<dbReference type="SUPFAM" id="SSF55785">
    <property type="entry name" value="PYP-like sensor domain (PAS domain)"/>
    <property type="match status" value="1"/>
</dbReference>
<dbReference type="Gene3D" id="3.30.450.20">
    <property type="entry name" value="PAS domain"/>
    <property type="match status" value="1"/>
</dbReference>
<gene>
    <name evidence="2" type="ORF">HERI1096_LOCUS1330</name>
</gene>
<feature type="transmembrane region" description="Helical" evidence="1">
    <location>
        <begin position="153"/>
        <end position="174"/>
    </location>
</feature>
<evidence type="ECO:0000256" key="1">
    <source>
        <dbReference type="SAM" id="Phobius"/>
    </source>
</evidence>
<accession>A0A7S3ADZ5</accession>
<dbReference type="AlphaFoldDB" id="A0A7S3ADZ5"/>
<evidence type="ECO:0008006" key="3">
    <source>
        <dbReference type="Google" id="ProtNLM"/>
    </source>
</evidence>
<proteinExistence type="predicted"/>
<protein>
    <recommendedName>
        <fullName evidence="3">PAS domain-containing protein</fullName>
    </recommendedName>
</protein>
<keyword evidence="1" id="KW-0812">Transmembrane</keyword>
<dbReference type="InterPro" id="IPR035965">
    <property type="entry name" value="PAS-like_dom_sf"/>
</dbReference>
<sequence>MDLDLTMDNDVRKRCIESKKAAVLSETKAPFNIVATNSQWSSMCGYFPEEALGCSPKDLLQGELTDSNKAKRFAEQLTADGHARTTLVNYSKFGRAFVHTISSELVMDTKNGASYFLTESEEAKDSALVEAMYKRQSERAAAWRRLQLECDEFLRPFHLMLYAALLFFCFVLYLPSQHGGTPTETHEVFTSMDSVGEYIGFHLNPGMGGFYP</sequence>
<evidence type="ECO:0000313" key="2">
    <source>
        <dbReference type="EMBL" id="CAE0098674.1"/>
    </source>
</evidence>
<dbReference type="EMBL" id="HBHX01002424">
    <property type="protein sequence ID" value="CAE0098674.1"/>
    <property type="molecule type" value="Transcribed_RNA"/>
</dbReference>
<keyword evidence="1" id="KW-1133">Transmembrane helix</keyword>
<name>A0A7S3ADZ5_9EUKA</name>
<organism evidence="2">
    <name type="scientific">Haptolina ericina</name>
    <dbReference type="NCBI Taxonomy" id="156174"/>
    <lineage>
        <taxon>Eukaryota</taxon>
        <taxon>Haptista</taxon>
        <taxon>Haptophyta</taxon>
        <taxon>Prymnesiophyceae</taxon>
        <taxon>Prymnesiales</taxon>
        <taxon>Prymnesiaceae</taxon>
        <taxon>Haptolina</taxon>
    </lineage>
</organism>